<evidence type="ECO:0000313" key="4">
    <source>
        <dbReference type="EMBL" id="CPR17959.1"/>
    </source>
</evidence>
<dbReference type="SFLD" id="SFLDG01126">
    <property type="entry name" value="C1.2:_Nucleotidase_Like"/>
    <property type="match status" value="1"/>
</dbReference>
<dbReference type="SUPFAM" id="SSF56784">
    <property type="entry name" value="HAD-like"/>
    <property type="match status" value="1"/>
</dbReference>
<dbReference type="GO" id="GO:0009223">
    <property type="term" value="P:pyrimidine deoxyribonucleotide catabolic process"/>
    <property type="evidence" value="ECO:0007669"/>
    <property type="project" value="TreeGrafter"/>
</dbReference>
<name>A0A0G4JX09_9GAMM</name>
<keyword evidence="4" id="KW-0378">Hydrolase</keyword>
<evidence type="ECO:0000256" key="2">
    <source>
        <dbReference type="ARBA" id="ARBA00022723"/>
    </source>
</evidence>
<dbReference type="Pfam" id="PF06941">
    <property type="entry name" value="NT5C"/>
    <property type="match status" value="1"/>
</dbReference>
<dbReference type="GO" id="GO:0008253">
    <property type="term" value="F:5'-nucleotidase activity"/>
    <property type="evidence" value="ECO:0007669"/>
    <property type="project" value="InterPro"/>
</dbReference>
<reference evidence="5" key="1">
    <citation type="submission" date="2015-01" db="EMBL/GenBank/DDBJ databases">
        <authorList>
            <person name="Paterson Steve"/>
        </authorList>
    </citation>
    <scope>NUCLEOTIDE SEQUENCE [LARGE SCALE GENOMIC DNA]</scope>
    <source>
        <strain evidence="5">OBR1</strain>
    </source>
</reference>
<comment type="similarity">
    <text evidence="1">Belongs to the 5'(3')-deoxyribonucleotidase family.</text>
</comment>
<evidence type="ECO:0000256" key="3">
    <source>
        <dbReference type="PIRSR" id="PIRSR610708-1"/>
    </source>
</evidence>
<dbReference type="STRING" id="1109412.BN1221_02943"/>
<dbReference type="InterPro" id="IPR036412">
    <property type="entry name" value="HAD-like_sf"/>
</dbReference>
<evidence type="ECO:0000256" key="1">
    <source>
        <dbReference type="ARBA" id="ARBA00009589"/>
    </source>
</evidence>
<feature type="active site" description="Nucleophile" evidence="3">
    <location>
        <position position="15"/>
    </location>
</feature>
<gene>
    <name evidence="4" type="ORF">BN1221_02943</name>
</gene>
<accession>A0A0G4JX09</accession>
<dbReference type="PANTHER" id="PTHR16504">
    <property type="entry name" value="5'(3')-DEOXYRIBONUCLEOTIDASE"/>
    <property type="match status" value="1"/>
</dbReference>
<dbReference type="SFLD" id="SFLDG01146">
    <property type="entry name" value="C1.2.2"/>
    <property type="match status" value="1"/>
</dbReference>
<dbReference type="Proteomes" id="UP000044377">
    <property type="component" value="Unassembled WGS sequence"/>
</dbReference>
<organism evidence="4 5">
    <name type="scientific">Brenneria goodwinii</name>
    <dbReference type="NCBI Taxonomy" id="1109412"/>
    <lineage>
        <taxon>Bacteria</taxon>
        <taxon>Pseudomonadati</taxon>
        <taxon>Pseudomonadota</taxon>
        <taxon>Gammaproteobacteria</taxon>
        <taxon>Enterobacterales</taxon>
        <taxon>Pectobacteriaceae</taxon>
        <taxon>Brenneria</taxon>
    </lineage>
</organism>
<evidence type="ECO:0000313" key="5">
    <source>
        <dbReference type="Proteomes" id="UP000044377"/>
    </source>
</evidence>
<dbReference type="EMBL" id="CGIG01000001">
    <property type="protein sequence ID" value="CPR17959.1"/>
    <property type="molecule type" value="Genomic_DNA"/>
</dbReference>
<dbReference type="RefSeq" id="WP_331456940.1">
    <property type="nucleotide sequence ID" value="NZ_CGIG01000001.1"/>
</dbReference>
<dbReference type="PANTHER" id="PTHR16504:SF4">
    <property type="entry name" value="5'(3')-DEOXYRIBONUCLEOTIDASE"/>
    <property type="match status" value="1"/>
</dbReference>
<dbReference type="EC" id="3.1.3.-" evidence="4"/>
<keyword evidence="2" id="KW-0479">Metal-binding</keyword>
<feature type="active site" description="Proton donor" evidence="3">
    <location>
        <position position="17"/>
    </location>
</feature>
<proteinExistence type="inferred from homology"/>
<protein>
    <submittedName>
        <fullName evidence="4">Putative 5'(3')-deoxyribonucleotidase</fullName>
        <ecNumber evidence="4">3.1.3.-</ecNumber>
    </submittedName>
</protein>
<dbReference type="GO" id="GO:0046872">
    <property type="term" value="F:metal ion binding"/>
    <property type="evidence" value="ECO:0007669"/>
    <property type="project" value="UniProtKB-KW"/>
</dbReference>
<dbReference type="InterPro" id="IPR010708">
    <property type="entry name" value="5'(3')-deoxyribonucleotidase"/>
</dbReference>
<keyword evidence="5" id="KW-1185">Reference proteome</keyword>
<dbReference type="SFLD" id="SFLDS00003">
    <property type="entry name" value="Haloacid_Dehalogenase"/>
    <property type="match status" value="1"/>
</dbReference>
<dbReference type="InterPro" id="IPR023214">
    <property type="entry name" value="HAD_sf"/>
</dbReference>
<dbReference type="Gene3D" id="3.40.50.1000">
    <property type="entry name" value="HAD superfamily/HAD-like"/>
    <property type="match status" value="1"/>
</dbReference>
<dbReference type="Gene3D" id="1.10.40.40">
    <property type="entry name" value="Deoxyribonucleotidase, domain 2"/>
    <property type="match status" value="1"/>
</dbReference>
<sequence>MAFTTGGKMARIAVDMDEVIADFNVKMVTAFNRRFGETLTLEQLKGHTIQQLRPDLREEINQMIGEPDFFGDLPVIQGSQETLRLLVLKHDVFITTAAMEFPWSFNAKFHWLREHFPFVDPLHIVFCGYKGILHADYLIDDNARHFVDFTGEGILFSAPHNIYVTGCRRVNNWNDVAELFL</sequence>
<dbReference type="AlphaFoldDB" id="A0A0G4JX09"/>